<dbReference type="AlphaFoldDB" id="A0A8S1WG82"/>
<dbReference type="Proteomes" id="UP000683925">
    <property type="component" value="Unassembled WGS sequence"/>
</dbReference>
<gene>
    <name evidence="1" type="ORF">POCTA_138.1.T0910003</name>
</gene>
<name>A0A8S1WG82_PAROT</name>
<organism evidence="1 2">
    <name type="scientific">Paramecium octaurelia</name>
    <dbReference type="NCBI Taxonomy" id="43137"/>
    <lineage>
        <taxon>Eukaryota</taxon>
        <taxon>Sar</taxon>
        <taxon>Alveolata</taxon>
        <taxon>Ciliophora</taxon>
        <taxon>Intramacronucleata</taxon>
        <taxon>Oligohymenophorea</taxon>
        <taxon>Peniculida</taxon>
        <taxon>Parameciidae</taxon>
        <taxon>Paramecium</taxon>
    </lineage>
</organism>
<accession>A0A8S1WG82</accession>
<dbReference type="EMBL" id="CAJJDP010000090">
    <property type="protein sequence ID" value="CAD8187685.1"/>
    <property type="molecule type" value="Genomic_DNA"/>
</dbReference>
<comment type="caution">
    <text evidence="1">The sequence shown here is derived from an EMBL/GenBank/DDBJ whole genome shotgun (WGS) entry which is preliminary data.</text>
</comment>
<evidence type="ECO:0000313" key="2">
    <source>
        <dbReference type="Proteomes" id="UP000683925"/>
    </source>
</evidence>
<reference evidence="1" key="1">
    <citation type="submission" date="2021-01" db="EMBL/GenBank/DDBJ databases">
        <authorList>
            <consortium name="Genoscope - CEA"/>
            <person name="William W."/>
        </authorList>
    </citation>
    <scope>NUCLEOTIDE SEQUENCE</scope>
</reference>
<keyword evidence="2" id="KW-1185">Reference proteome</keyword>
<sequence length="327" mass="37339">MAAQSYQQMIQPIFSAPLQLIEWLAFQQLIQLNFVIKCQYIKRKAIIQYPPQYEFCQYANDSYVYNSYPHNCIDTQPSINSIGNCFNLGMSKAMWNNFVIFCANFRMKDAFVSRKHFSVKTTIQDLNTIDCQTAVNKMGCTSISNPLKVCQYDIQNSTCNEIIALTKPCSSYNNVNASKSSESTSDSACKLDFSIKFAQGVNYQACSIYKRPSFQCKFEKYCYTPTSGYPTCGDSLNKEVCLNFIQFCTWDFQNSQCIEYNLNGQACQKLQDQKTAVSSQVCYNAEVSDGSALFLIYTHLHLNHLTKFLCQTLNHNQCKSQTELAYL</sequence>
<evidence type="ECO:0000313" key="1">
    <source>
        <dbReference type="EMBL" id="CAD8187685.1"/>
    </source>
</evidence>
<protein>
    <submittedName>
        <fullName evidence="1">Uncharacterized protein</fullName>
    </submittedName>
</protein>
<proteinExistence type="predicted"/>